<keyword evidence="1" id="KW-0677">Repeat</keyword>
<feature type="non-terminal residue" evidence="4">
    <location>
        <position position="666"/>
    </location>
</feature>
<evidence type="ECO:0000313" key="5">
    <source>
        <dbReference type="Proteomes" id="UP001215280"/>
    </source>
</evidence>
<feature type="region of interest" description="Disordered" evidence="2">
    <location>
        <begin position="78"/>
        <end position="100"/>
    </location>
</feature>
<dbReference type="PANTHER" id="PTHR10039">
    <property type="entry name" value="AMELOGENIN"/>
    <property type="match status" value="1"/>
</dbReference>
<protein>
    <recommendedName>
        <fullName evidence="3">Nephrocystin 3-like N-terminal domain-containing protein</fullName>
    </recommendedName>
</protein>
<dbReference type="InterPro" id="IPR027417">
    <property type="entry name" value="P-loop_NTPase"/>
</dbReference>
<reference evidence="4" key="1">
    <citation type="submission" date="2023-03" db="EMBL/GenBank/DDBJ databases">
        <title>Massive genome expansion in bonnet fungi (Mycena s.s.) driven by repeated elements and novel gene families across ecological guilds.</title>
        <authorList>
            <consortium name="Lawrence Berkeley National Laboratory"/>
            <person name="Harder C.B."/>
            <person name="Miyauchi S."/>
            <person name="Viragh M."/>
            <person name="Kuo A."/>
            <person name="Thoen E."/>
            <person name="Andreopoulos B."/>
            <person name="Lu D."/>
            <person name="Skrede I."/>
            <person name="Drula E."/>
            <person name="Henrissat B."/>
            <person name="Morin E."/>
            <person name="Kohler A."/>
            <person name="Barry K."/>
            <person name="LaButti K."/>
            <person name="Morin E."/>
            <person name="Salamov A."/>
            <person name="Lipzen A."/>
            <person name="Mereny Z."/>
            <person name="Hegedus B."/>
            <person name="Baldrian P."/>
            <person name="Stursova M."/>
            <person name="Weitz H."/>
            <person name="Taylor A."/>
            <person name="Grigoriev I.V."/>
            <person name="Nagy L.G."/>
            <person name="Martin F."/>
            <person name="Kauserud H."/>
        </authorList>
    </citation>
    <scope>NUCLEOTIDE SEQUENCE</scope>
    <source>
        <strain evidence="4">CBHHK188m</strain>
    </source>
</reference>
<dbReference type="EMBL" id="JARJLG010000051">
    <property type="protein sequence ID" value="KAJ7759787.1"/>
    <property type="molecule type" value="Genomic_DNA"/>
</dbReference>
<dbReference type="PANTHER" id="PTHR10039:SF17">
    <property type="entry name" value="FUNGAL STAND N-TERMINAL GOODBYE DOMAIN-CONTAINING PROTEIN-RELATED"/>
    <property type="match status" value="1"/>
</dbReference>
<dbReference type="InterPro" id="IPR056884">
    <property type="entry name" value="NPHP3-like_N"/>
</dbReference>
<evidence type="ECO:0000256" key="2">
    <source>
        <dbReference type="SAM" id="MobiDB-lite"/>
    </source>
</evidence>
<dbReference type="Pfam" id="PF24883">
    <property type="entry name" value="NPHP3_N"/>
    <property type="match status" value="1"/>
</dbReference>
<keyword evidence="5" id="KW-1185">Reference proteome</keyword>
<dbReference type="SUPFAM" id="SSF52540">
    <property type="entry name" value="P-loop containing nucleoside triphosphate hydrolases"/>
    <property type="match status" value="1"/>
</dbReference>
<evidence type="ECO:0000256" key="1">
    <source>
        <dbReference type="ARBA" id="ARBA00022737"/>
    </source>
</evidence>
<name>A0AAD7J9C7_9AGAR</name>
<proteinExistence type="predicted"/>
<organism evidence="4 5">
    <name type="scientific">Mycena maculata</name>
    <dbReference type="NCBI Taxonomy" id="230809"/>
    <lineage>
        <taxon>Eukaryota</taxon>
        <taxon>Fungi</taxon>
        <taxon>Dikarya</taxon>
        <taxon>Basidiomycota</taxon>
        <taxon>Agaricomycotina</taxon>
        <taxon>Agaricomycetes</taxon>
        <taxon>Agaricomycetidae</taxon>
        <taxon>Agaricales</taxon>
        <taxon>Marasmiineae</taxon>
        <taxon>Mycenaceae</taxon>
        <taxon>Mycena</taxon>
    </lineage>
</organism>
<evidence type="ECO:0000259" key="3">
    <source>
        <dbReference type="Pfam" id="PF24883"/>
    </source>
</evidence>
<feature type="domain" description="Nephrocystin 3-like N-terminal" evidence="3">
    <location>
        <begin position="99"/>
        <end position="249"/>
    </location>
</feature>
<gene>
    <name evidence="4" type="ORF">DFH07DRAFT_443279</name>
</gene>
<dbReference type="Gene3D" id="3.40.50.300">
    <property type="entry name" value="P-loop containing nucleotide triphosphate hydrolases"/>
    <property type="match status" value="1"/>
</dbReference>
<sequence>LPNAPSTIINGGTFIGGNVNNIQRHGEAGLHILHRAISGDAFHDSAERYPQPRCHPDTRTELLDVLWKWAYGIEPPRNWTSHDPQDDEEHQAASCSHEDNEPSSSILWLYGPAGSGKSAIAQSLCQKLKEEGRLGGSFFFKRGHPSRGNAKKLLPTLAYQLALLLPDLKQLISQTVENDPAIVDRTLSHQLQELIIGPCRRSSLSTPASIIIDGLDECDGQDIQQEILREIGNVVHQQHLPILFFIASRPESHIRETFAEPGLNGFHRPLNINQSFQDVRKYLLDEFSRIRREHPTMASVPSPWPRAEIVEELVEKSSGYFIYVSTVVKFIDDKRFRPGERLDIILGIKNSTSGSPFDTLDQLYHQILCAVPLDFRPQLLEILRIIIVTPESALSVSEIELLLELKTGDVRLILRDLHSVINIPEVDSDLAVHHASFLDFLDDSSRSGAFYIGSSQCRTNFSYHVLKAFSSRHDDPSGKRPVAWQLNDPFEYITSADPTPNLLPLVGSLNPYFFFGDGMQSESAMHVLHWLKKFNPQPEGLVRLWEDYRFMALCDEAWNSTRLRKERQLDNCHDILSRTSPQLIKILSSYRVFPKICDGCFLVRIHFLLGLSWEELRTAICPLRGILGDDPTRLQELLIFDPEETFLGRQDSDSLLLELARGGLRG</sequence>
<dbReference type="Proteomes" id="UP001215280">
    <property type="component" value="Unassembled WGS sequence"/>
</dbReference>
<comment type="caution">
    <text evidence="4">The sequence shown here is derived from an EMBL/GenBank/DDBJ whole genome shotgun (WGS) entry which is preliminary data.</text>
</comment>
<feature type="non-terminal residue" evidence="4">
    <location>
        <position position="1"/>
    </location>
</feature>
<dbReference type="AlphaFoldDB" id="A0AAD7J9C7"/>
<evidence type="ECO:0000313" key="4">
    <source>
        <dbReference type="EMBL" id="KAJ7759787.1"/>
    </source>
</evidence>
<accession>A0AAD7J9C7</accession>